<dbReference type="KEGG" id="asla:NCTC11923_01814"/>
<proteinExistence type="predicted"/>
<accession>A0A448KDZ7</accession>
<dbReference type="GO" id="GO:0000287">
    <property type="term" value="F:magnesium ion binding"/>
    <property type="evidence" value="ECO:0007669"/>
    <property type="project" value="TreeGrafter"/>
</dbReference>
<dbReference type="PANTHER" id="PTHR10000:SF25">
    <property type="entry name" value="PHOSPHATASE YKRA-RELATED"/>
    <property type="match status" value="1"/>
</dbReference>
<gene>
    <name evidence="1" type="primary">ywpJ</name>
    <name evidence="1" type="ORF">NCTC11923_01814</name>
</gene>
<evidence type="ECO:0000313" key="1">
    <source>
        <dbReference type="EMBL" id="VEG75156.1"/>
    </source>
</evidence>
<dbReference type="GO" id="GO:0005829">
    <property type="term" value="C:cytosol"/>
    <property type="evidence" value="ECO:0007669"/>
    <property type="project" value="TreeGrafter"/>
</dbReference>
<name>A0A448KDZ7_9ACTO</name>
<dbReference type="Proteomes" id="UP000276899">
    <property type="component" value="Chromosome"/>
</dbReference>
<protein>
    <submittedName>
        <fullName evidence="1">Uncharacterized phosphatase YwpJ</fullName>
        <ecNumber evidence="1">3.1.3.-</ecNumber>
    </submittedName>
</protein>
<dbReference type="RefSeq" id="WP_026427199.1">
    <property type="nucleotide sequence ID" value="NZ_LR134363.1"/>
</dbReference>
<sequence>MILLIDVDGTLVTYRNEVPRSAARAIAAARRAGHRVYACTGRSRAEMPEEIWALGLDGMIGGNGAYVEDDGEVLLHCHLSDQECGRIVGWLRERGLGFYLEANSGLYASHSFRDAARPALRAYVASKGHADVEGLEVEDVLHGLVYTEDLVRGDVNKISFLLSGPQDAQAAREEFAGLIVGTWGGRGHAALFGDVAAPAATKVEAIDILLAHRGASVEEAVAFGDATVDIGMLEHCGVGVAMGNGSAEVKEAADLVTDDVEEDGLATAFARLGLLD</sequence>
<dbReference type="STRING" id="1278298.GCA_000428685_02234"/>
<reference evidence="1 2" key="1">
    <citation type="submission" date="2018-12" db="EMBL/GenBank/DDBJ databases">
        <authorList>
            <consortium name="Pathogen Informatics"/>
        </authorList>
    </citation>
    <scope>NUCLEOTIDE SEQUENCE [LARGE SCALE GENOMIC DNA]</scope>
    <source>
        <strain evidence="1 2">NCTC11923</strain>
    </source>
</reference>
<dbReference type="EC" id="3.1.3.-" evidence="1"/>
<dbReference type="AlphaFoldDB" id="A0A448KDZ7"/>
<dbReference type="SFLD" id="SFLDS00003">
    <property type="entry name" value="Haloacid_Dehalogenase"/>
    <property type="match status" value="1"/>
</dbReference>
<dbReference type="Pfam" id="PF08282">
    <property type="entry name" value="Hydrolase_3"/>
    <property type="match status" value="1"/>
</dbReference>
<dbReference type="PROSITE" id="PS01228">
    <property type="entry name" value="COF_1"/>
    <property type="match status" value="1"/>
</dbReference>
<dbReference type="GO" id="GO:0016791">
    <property type="term" value="F:phosphatase activity"/>
    <property type="evidence" value="ECO:0007669"/>
    <property type="project" value="UniProtKB-ARBA"/>
</dbReference>
<dbReference type="PANTHER" id="PTHR10000">
    <property type="entry name" value="PHOSPHOSERINE PHOSPHATASE"/>
    <property type="match status" value="1"/>
</dbReference>
<keyword evidence="1" id="KW-0378">Hydrolase</keyword>
<dbReference type="InterPro" id="IPR036412">
    <property type="entry name" value="HAD-like_sf"/>
</dbReference>
<dbReference type="SUPFAM" id="SSF56784">
    <property type="entry name" value="HAD-like"/>
    <property type="match status" value="1"/>
</dbReference>
<dbReference type="InterPro" id="IPR000150">
    <property type="entry name" value="Cof"/>
</dbReference>
<dbReference type="NCBIfam" id="TIGR00099">
    <property type="entry name" value="Cof-subfamily"/>
    <property type="match status" value="1"/>
</dbReference>
<dbReference type="EMBL" id="LR134363">
    <property type="protein sequence ID" value="VEG75156.1"/>
    <property type="molecule type" value="Genomic_DNA"/>
</dbReference>
<evidence type="ECO:0000313" key="2">
    <source>
        <dbReference type="Proteomes" id="UP000276899"/>
    </source>
</evidence>
<organism evidence="1 2">
    <name type="scientific">Actinomyces slackii</name>
    <dbReference type="NCBI Taxonomy" id="52774"/>
    <lineage>
        <taxon>Bacteria</taxon>
        <taxon>Bacillati</taxon>
        <taxon>Actinomycetota</taxon>
        <taxon>Actinomycetes</taxon>
        <taxon>Actinomycetales</taxon>
        <taxon>Actinomycetaceae</taxon>
        <taxon>Actinomyces</taxon>
    </lineage>
</organism>
<dbReference type="Gene3D" id="3.40.50.1000">
    <property type="entry name" value="HAD superfamily/HAD-like"/>
    <property type="match status" value="1"/>
</dbReference>
<keyword evidence="2" id="KW-1185">Reference proteome</keyword>
<dbReference type="Gene3D" id="3.30.1240.10">
    <property type="match status" value="1"/>
</dbReference>
<dbReference type="InterPro" id="IPR023214">
    <property type="entry name" value="HAD_sf"/>
</dbReference>
<dbReference type="SFLD" id="SFLDG01140">
    <property type="entry name" value="C2.B:_Phosphomannomutase_and_P"/>
    <property type="match status" value="1"/>
</dbReference>